<dbReference type="Gene3D" id="1.10.150.20">
    <property type="entry name" value="5' to 3' exonuclease, C-terminal subdomain"/>
    <property type="match status" value="1"/>
</dbReference>
<evidence type="ECO:0000256" key="7">
    <source>
        <dbReference type="ARBA" id="ARBA00022723"/>
    </source>
</evidence>
<dbReference type="GO" id="GO:0070987">
    <property type="term" value="P:error-free translesion synthesis"/>
    <property type="evidence" value="ECO:0007669"/>
    <property type="project" value="UniProtKB-ARBA"/>
</dbReference>
<evidence type="ECO:0000313" key="20">
    <source>
        <dbReference type="Proteomes" id="UP000054549"/>
    </source>
</evidence>
<dbReference type="STRING" id="946122.A0A0C2XGI4"/>
<dbReference type="InterPro" id="IPR043502">
    <property type="entry name" value="DNA/RNA_pol_sf"/>
</dbReference>
<accession>A0A0C2XGI4</accession>
<dbReference type="InterPro" id="IPR036775">
    <property type="entry name" value="DNA_pol_Y-fam_lit_finger_sf"/>
</dbReference>
<dbReference type="Gene3D" id="3.30.1490.100">
    <property type="entry name" value="DNA polymerase, Y-family, little finger domain"/>
    <property type="match status" value="1"/>
</dbReference>
<dbReference type="EMBL" id="KN818228">
    <property type="protein sequence ID" value="KIL68526.1"/>
    <property type="molecule type" value="Genomic_DNA"/>
</dbReference>
<proteinExistence type="inferred from homology"/>
<evidence type="ECO:0000259" key="18">
    <source>
        <dbReference type="PROSITE" id="PS50173"/>
    </source>
</evidence>
<feature type="domain" description="BRCT" evidence="17">
    <location>
        <begin position="50"/>
        <end position="138"/>
    </location>
</feature>
<keyword evidence="11 14" id="KW-0234">DNA repair</keyword>
<dbReference type="PROSITE" id="PS50172">
    <property type="entry name" value="BRCT"/>
    <property type="match status" value="1"/>
</dbReference>
<dbReference type="FunCoup" id="A0A0C2XGI4">
    <property type="interactions" value="362"/>
</dbReference>
<sequence length="1064" mass="119575">MRPSLLPLGGDEAGDIDIYGASHFGQFGEYMRRKRAKLQIQNATLTQPGEDTVLFRGLSIHINGWTQPSVQELRQLIVQNGGIYLPYLDKKSLVTHVVTCTLTPAKAREFKNMKIVLPTWIINSVKEKKLLPWQDYRYVHQPPVESAQGTRIEQRTLLSFATNSKILATETKLRVNTNTTIPLTEDSQPAELQSKHAETKASIPYAADISNRNAQKALANPEWRRTHTSAAPDFVEGYYRNSRLHYLSTWKAELRALIAEAQEQLEQDSHTTISETDVHAEMHMPRTDVLPTANMHEIEPKKAGSTESVIDKIMLPHSANVIRDQTNNDMQRVIMHCDFDCFFVSVGLITHPHLRGKPVVVCHSQGTQGGASSTSEIASASYEARKQGVKNGMSLQQARRLCPTIMTMPYEFERYKQLSLQFYNILLQHADDIQAVSVDEALVDVTREVRKLSRSHRCHVSSQPCNHDTATELAERIRTQVRQATGCEISIGIAHNILLARLATRRAKPAGSFHISSSNQTSAEILQFMSPHDITDLPGFGSAAKSKALDKLGSSNVGKLIEISKARLCEVFGPGNGATLWGFIRGIDKRPLERDGGRRSVSCDINYGIRFADQDEAERFTYQMAKEVKRRLDDLGMHGSLITLKVLKRSASAPIEPPKFLGCGKCDSFTKQAPLYFPGGRAASDDQVIGQHAWRLLNSFHFDPQELRGIGIQIQRLQPNIGSKGTNSTAGAQTLLSFGKEISSPSSRHANSNKTVDQHGKQRKSTSIPPQMGVLRDERKQDVARDLEISTLSQAEFNMYHALPRDVKRELDEEFRYLAQSPVAGPSKVTSTKGAIEEVPTRSSLSLQKRNLDQMLKSKTQRISESELRSLSIDPVVFFSLPEEVQQEQLVRTKLSREREDRHYTVIRKKVLKPRKSSAPLAEPRLRLSRPKAEFGAPQPPQLAGRKLHLEDTQEIQNAISDWVDRYRHWTPKEKDVGFFMKHLLRCVGDNSMSDGGIEKATAVLKWWLVLLRRYWGPQEEKQEQGAVNEVAEVGEAWWRAFRGVKVQLDAKVRVNFGGSISLR</sequence>
<keyword evidence="10 14" id="KW-0238">DNA-binding</keyword>
<dbReference type="HOGENOM" id="CLU_003901_0_3_1"/>
<dbReference type="GO" id="GO:0003684">
    <property type="term" value="F:damaged DNA binding"/>
    <property type="evidence" value="ECO:0007669"/>
    <property type="project" value="UniProtKB-UniRule"/>
</dbReference>
<dbReference type="InterPro" id="IPR001357">
    <property type="entry name" value="BRCT_dom"/>
</dbReference>
<dbReference type="SUPFAM" id="SSF100879">
    <property type="entry name" value="Lesion bypass DNA polymerase (Y-family), little finger domain"/>
    <property type="match status" value="1"/>
</dbReference>
<dbReference type="Pfam" id="PF16727">
    <property type="entry name" value="REV1_C"/>
    <property type="match status" value="1"/>
</dbReference>
<dbReference type="FunFam" id="3.30.1490.100:FF:000001">
    <property type="entry name" value="DNA repair protein REV1"/>
    <property type="match status" value="1"/>
</dbReference>
<dbReference type="Gene3D" id="3.40.1170.60">
    <property type="match status" value="1"/>
</dbReference>
<feature type="binding site" evidence="15">
    <location>
        <position position="439"/>
    </location>
    <ligand>
        <name>Mg(2+)</name>
        <dbReference type="ChEBI" id="CHEBI:18420"/>
        <label>1</label>
    </ligand>
</feature>
<dbReference type="Pfam" id="PF00817">
    <property type="entry name" value="IMS"/>
    <property type="match status" value="1"/>
</dbReference>
<dbReference type="InterPro" id="IPR043128">
    <property type="entry name" value="Rev_trsase/Diguanyl_cyclase"/>
</dbReference>
<organism evidence="19 20">
    <name type="scientific">Amanita muscaria (strain Koide BX008)</name>
    <dbReference type="NCBI Taxonomy" id="946122"/>
    <lineage>
        <taxon>Eukaryota</taxon>
        <taxon>Fungi</taxon>
        <taxon>Dikarya</taxon>
        <taxon>Basidiomycota</taxon>
        <taxon>Agaricomycotina</taxon>
        <taxon>Agaricomycetes</taxon>
        <taxon>Agaricomycetidae</taxon>
        <taxon>Agaricales</taxon>
        <taxon>Pluteineae</taxon>
        <taxon>Amanitaceae</taxon>
        <taxon>Amanita</taxon>
    </lineage>
</organism>
<feature type="domain" description="UmuC" evidence="18">
    <location>
        <begin position="334"/>
        <end position="541"/>
    </location>
</feature>
<evidence type="ECO:0000256" key="3">
    <source>
        <dbReference type="ARBA" id="ARBA00020399"/>
    </source>
</evidence>
<evidence type="ECO:0000256" key="8">
    <source>
        <dbReference type="ARBA" id="ARBA00022763"/>
    </source>
</evidence>
<evidence type="ECO:0000256" key="15">
    <source>
        <dbReference type="PIRSR" id="PIRSR036573-2"/>
    </source>
</evidence>
<dbReference type="InterPro" id="IPR001126">
    <property type="entry name" value="UmuC"/>
</dbReference>
<dbReference type="Pfam" id="PF21999">
    <property type="entry name" value="IMS_HHH_1"/>
    <property type="match status" value="1"/>
</dbReference>
<gene>
    <name evidence="19" type="ORF">M378DRAFT_184959</name>
</gene>
<keyword evidence="20" id="KW-1185">Reference proteome</keyword>
<dbReference type="GO" id="GO:0003887">
    <property type="term" value="F:DNA-directed DNA polymerase activity"/>
    <property type="evidence" value="ECO:0007669"/>
    <property type="project" value="InterPro"/>
</dbReference>
<dbReference type="GO" id="GO:0042276">
    <property type="term" value="P:error-prone translesion synthesis"/>
    <property type="evidence" value="ECO:0007669"/>
    <property type="project" value="InterPro"/>
</dbReference>
<feature type="region of interest" description="Disordered" evidence="16">
    <location>
        <begin position="742"/>
        <end position="780"/>
    </location>
</feature>
<dbReference type="EC" id="2.7.7.-" evidence="14"/>
<dbReference type="SUPFAM" id="SSF52113">
    <property type="entry name" value="BRCT domain"/>
    <property type="match status" value="1"/>
</dbReference>
<dbReference type="GO" id="GO:0006281">
    <property type="term" value="P:DNA repair"/>
    <property type="evidence" value="ECO:0007669"/>
    <property type="project" value="UniProtKB-KW"/>
</dbReference>
<dbReference type="PIRSF" id="PIRSF036573">
    <property type="entry name" value="REV1"/>
    <property type="match status" value="1"/>
</dbReference>
<protein>
    <recommendedName>
        <fullName evidence="3 14">DNA repair protein REV1</fullName>
        <ecNumber evidence="14">2.7.7.-</ecNumber>
    </recommendedName>
</protein>
<dbReference type="SUPFAM" id="SSF56672">
    <property type="entry name" value="DNA/RNA polymerases"/>
    <property type="match status" value="1"/>
</dbReference>
<evidence type="ECO:0000256" key="4">
    <source>
        <dbReference type="ARBA" id="ARBA00022634"/>
    </source>
</evidence>
<dbReference type="Gene3D" id="1.20.58.1280">
    <property type="entry name" value="DNA repair protein Rev1, C-terminal domain"/>
    <property type="match status" value="1"/>
</dbReference>
<evidence type="ECO:0000256" key="10">
    <source>
        <dbReference type="ARBA" id="ARBA00023125"/>
    </source>
</evidence>
<feature type="compositionally biased region" description="Polar residues" evidence="16">
    <location>
        <begin position="743"/>
        <end position="755"/>
    </location>
</feature>
<dbReference type="InterPro" id="IPR053848">
    <property type="entry name" value="IMS_HHH_1"/>
</dbReference>
<evidence type="ECO:0000313" key="19">
    <source>
        <dbReference type="EMBL" id="KIL68526.1"/>
    </source>
</evidence>
<keyword evidence="6 14" id="KW-0548">Nucleotidyltransferase</keyword>
<comment type="subcellular location">
    <subcellularLocation>
        <location evidence="1 14">Nucleus</location>
    </subcellularLocation>
</comment>
<evidence type="ECO:0000256" key="6">
    <source>
        <dbReference type="ARBA" id="ARBA00022695"/>
    </source>
</evidence>
<dbReference type="Pfam" id="PF11799">
    <property type="entry name" value="IMS_C"/>
    <property type="match status" value="1"/>
</dbReference>
<keyword evidence="9 15" id="KW-0460">Magnesium</keyword>
<keyword evidence="7 15" id="KW-0479">Metal-binding</keyword>
<dbReference type="InterPro" id="IPR031991">
    <property type="entry name" value="Rev1_C"/>
</dbReference>
<evidence type="ECO:0000256" key="14">
    <source>
        <dbReference type="PIRNR" id="PIRNR036573"/>
    </source>
</evidence>
<keyword evidence="4 14" id="KW-0237">DNA synthesis</keyword>
<comment type="cofactor">
    <cofactor evidence="15">
        <name>Mg(2+)</name>
        <dbReference type="ChEBI" id="CHEBI:18420"/>
    </cofactor>
    <text evidence="15">Binds 2 magnesium ions.</text>
</comment>
<evidence type="ECO:0000256" key="12">
    <source>
        <dbReference type="ARBA" id="ARBA00023242"/>
    </source>
</evidence>
<dbReference type="InterPro" id="IPR017961">
    <property type="entry name" value="DNA_pol_Y-fam_little_finger"/>
</dbReference>
<dbReference type="FunFam" id="3.40.50.10190:FF:000011">
    <property type="entry name" value="DNA repair protein REV1"/>
    <property type="match status" value="1"/>
</dbReference>
<dbReference type="PANTHER" id="PTHR45990:SF1">
    <property type="entry name" value="DNA REPAIR PROTEIN REV1"/>
    <property type="match status" value="1"/>
</dbReference>
<dbReference type="AlphaFoldDB" id="A0A0C2XGI4"/>
<dbReference type="Gene3D" id="6.10.250.1490">
    <property type="match status" value="1"/>
</dbReference>
<dbReference type="CDD" id="cd01701">
    <property type="entry name" value="PolY_Rev1"/>
    <property type="match status" value="1"/>
</dbReference>
<evidence type="ECO:0000256" key="1">
    <source>
        <dbReference type="ARBA" id="ARBA00004123"/>
    </source>
</evidence>
<comment type="function">
    <text evidence="13">Deoxycytidyl transferase involved in DNA repair. Transfers a dCMP residue from dCTP to the 3'-end of a DNA primer in a template-dependent reaction. May assist in the first step in the bypass of abasic lesions by the insertion of a nucleotide opposite the lesion. Required for normal induction of mutations by physical and chemical agents. Involved in mitochondrial DNA mutagenesis.</text>
</comment>
<dbReference type="Pfam" id="PF16589">
    <property type="entry name" value="BRCT_2"/>
    <property type="match status" value="1"/>
</dbReference>
<dbReference type="PROSITE" id="PS50173">
    <property type="entry name" value="UMUC"/>
    <property type="match status" value="1"/>
</dbReference>
<name>A0A0C2XGI4_AMAMK</name>
<comment type="similarity">
    <text evidence="2 14">Belongs to the DNA polymerase type-Y family.</text>
</comment>
<feature type="binding site" evidence="15">
    <location>
        <position position="338"/>
    </location>
    <ligand>
        <name>Mg(2+)</name>
        <dbReference type="ChEBI" id="CHEBI:18420"/>
        <label>1</label>
    </ligand>
</feature>
<evidence type="ECO:0000256" key="13">
    <source>
        <dbReference type="ARBA" id="ARBA00058985"/>
    </source>
</evidence>
<evidence type="ECO:0000259" key="17">
    <source>
        <dbReference type="PROSITE" id="PS50172"/>
    </source>
</evidence>
<dbReference type="InterPro" id="IPR038401">
    <property type="entry name" value="Rev1_C_sf"/>
</dbReference>
<dbReference type="GO" id="GO:0017125">
    <property type="term" value="F:deoxycytidyl transferase activity"/>
    <property type="evidence" value="ECO:0007669"/>
    <property type="project" value="TreeGrafter"/>
</dbReference>
<keyword evidence="12 14" id="KW-0539">Nucleus</keyword>
<evidence type="ECO:0000256" key="16">
    <source>
        <dbReference type="SAM" id="MobiDB-lite"/>
    </source>
</evidence>
<evidence type="ECO:0000256" key="9">
    <source>
        <dbReference type="ARBA" id="ARBA00022842"/>
    </source>
</evidence>
<dbReference type="OrthoDB" id="427711at2759"/>
<dbReference type="InterPro" id="IPR036420">
    <property type="entry name" value="BRCT_dom_sf"/>
</dbReference>
<dbReference type="SMART" id="SM00292">
    <property type="entry name" value="BRCT"/>
    <property type="match status" value="1"/>
</dbReference>
<dbReference type="PANTHER" id="PTHR45990">
    <property type="entry name" value="DNA REPAIR PROTEIN REV1"/>
    <property type="match status" value="1"/>
</dbReference>
<keyword evidence="5 14" id="KW-0808">Transferase</keyword>
<dbReference type="GO" id="GO:0005634">
    <property type="term" value="C:nucleus"/>
    <property type="evidence" value="ECO:0007669"/>
    <property type="project" value="UniProtKB-SubCell"/>
</dbReference>
<dbReference type="Gene3D" id="3.30.70.270">
    <property type="match status" value="1"/>
</dbReference>
<evidence type="ECO:0000256" key="11">
    <source>
        <dbReference type="ARBA" id="ARBA00023204"/>
    </source>
</evidence>
<dbReference type="InParanoid" id="A0A0C2XGI4"/>
<dbReference type="Gene3D" id="3.40.50.10190">
    <property type="entry name" value="BRCT domain"/>
    <property type="match status" value="1"/>
</dbReference>
<feature type="binding site" evidence="15">
    <location>
        <position position="440"/>
    </location>
    <ligand>
        <name>Mg(2+)</name>
        <dbReference type="ChEBI" id="CHEBI:18420"/>
        <label>1</label>
    </ligand>
</feature>
<dbReference type="Proteomes" id="UP000054549">
    <property type="component" value="Unassembled WGS sequence"/>
</dbReference>
<keyword evidence="8 14" id="KW-0227">DNA damage</keyword>
<dbReference type="GO" id="GO:0046872">
    <property type="term" value="F:metal ion binding"/>
    <property type="evidence" value="ECO:0007669"/>
    <property type="project" value="UniProtKB-KW"/>
</dbReference>
<dbReference type="InterPro" id="IPR012112">
    <property type="entry name" value="REV1"/>
</dbReference>
<evidence type="ECO:0000256" key="5">
    <source>
        <dbReference type="ARBA" id="ARBA00022679"/>
    </source>
</evidence>
<reference evidence="19 20" key="1">
    <citation type="submission" date="2014-04" db="EMBL/GenBank/DDBJ databases">
        <title>Evolutionary Origins and Diversification of the Mycorrhizal Mutualists.</title>
        <authorList>
            <consortium name="DOE Joint Genome Institute"/>
            <consortium name="Mycorrhizal Genomics Consortium"/>
            <person name="Kohler A."/>
            <person name="Kuo A."/>
            <person name="Nagy L.G."/>
            <person name="Floudas D."/>
            <person name="Copeland A."/>
            <person name="Barry K.W."/>
            <person name="Cichocki N."/>
            <person name="Veneault-Fourrey C."/>
            <person name="LaButti K."/>
            <person name="Lindquist E.A."/>
            <person name="Lipzen A."/>
            <person name="Lundell T."/>
            <person name="Morin E."/>
            <person name="Murat C."/>
            <person name="Riley R."/>
            <person name="Ohm R."/>
            <person name="Sun H."/>
            <person name="Tunlid A."/>
            <person name="Henrissat B."/>
            <person name="Grigoriev I.V."/>
            <person name="Hibbett D.S."/>
            <person name="Martin F."/>
        </authorList>
    </citation>
    <scope>NUCLEOTIDE SEQUENCE [LARGE SCALE GENOMIC DNA]</scope>
    <source>
        <strain evidence="19 20">Koide BX008</strain>
    </source>
</reference>
<dbReference type="CDD" id="cd17719">
    <property type="entry name" value="BRCT_Rev1"/>
    <property type="match status" value="1"/>
</dbReference>
<evidence type="ECO:0000256" key="2">
    <source>
        <dbReference type="ARBA" id="ARBA00010945"/>
    </source>
</evidence>